<accession>D9XJU4</accession>
<name>D9XJU4_9ACTN</name>
<dbReference type="eggNOG" id="COG3559">
    <property type="taxonomic scope" value="Bacteria"/>
</dbReference>
<reference evidence="3" key="1">
    <citation type="submission" date="2009-02" db="EMBL/GenBank/DDBJ databases">
        <title>Annotation of Streptomyces griseoflavus strain Tu4000.</title>
        <authorList>
            <consortium name="The Broad Institute Genome Sequencing Platform"/>
            <consortium name="Broad Institute Microbial Sequencing Center"/>
            <person name="Fischbach M."/>
            <person name="Godfrey P."/>
            <person name="Ward D."/>
            <person name="Young S."/>
            <person name="Zeng Q."/>
            <person name="Koehrsen M."/>
            <person name="Alvarado L."/>
            <person name="Berlin A.M."/>
            <person name="Bochicchio J."/>
            <person name="Borenstein D."/>
            <person name="Chapman S.B."/>
            <person name="Chen Z."/>
            <person name="Engels R."/>
            <person name="Freedman E."/>
            <person name="Gellesch M."/>
            <person name="Goldberg J."/>
            <person name="Griggs A."/>
            <person name="Gujja S."/>
            <person name="Heilman E.R."/>
            <person name="Heiman D.I."/>
            <person name="Hepburn T.A."/>
            <person name="Howarth C."/>
            <person name="Jen D."/>
            <person name="Larson L."/>
            <person name="Lewis B."/>
            <person name="Mehta T."/>
            <person name="Park D."/>
            <person name="Pearson M."/>
            <person name="Richards J."/>
            <person name="Roberts A."/>
            <person name="Saif S."/>
            <person name="Shea T.D."/>
            <person name="Shenoy N."/>
            <person name="Sisk P."/>
            <person name="Stolte C."/>
            <person name="Sykes S.N."/>
            <person name="Thomson T."/>
            <person name="Walk T."/>
            <person name="White J."/>
            <person name="Yandava C."/>
            <person name="Straight P."/>
            <person name="Clardy J."/>
            <person name="Hung D."/>
            <person name="Kolter R."/>
            <person name="Mekalanos J."/>
            <person name="Walker S."/>
            <person name="Walsh C.T."/>
            <person name="Wieland-Brown L.C."/>
            <person name="Haas B."/>
            <person name="Nusbaum C."/>
            <person name="Birren B."/>
        </authorList>
    </citation>
    <scope>NUCLEOTIDE SEQUENCE [LARGE SCALE GENOMIC DNA]</scope>
    <source>
        <strain evidence="3">Tu4000</strain>
    </source>
</reference>
<sequence>MLSTRRDVGAGLRPERLGSPTASAALATPVGFALRLHRGMLTGFGAGLFLMGAMYGSVLGEAEDMLQGIDEIEEALARLGGASVVESFASMVMVVLTVVAAVYVVMAALRPRAEETAGRAEPLLATGLSRSRWVGGHLAVAMGGGTVVLLLAGLGFGVAGAASTGDAGLLPDWWARPSRTRPHCGSRPVWPWCSSAGSHGRSRRPGSCRCTPSWSATSARSSSSPAG</sequence>
<evidence type="ECO:0000313" key="3">
    <source>
        <dbReference type="EMBL" id="EFL40190.1"/>
    </source>
</evidence>
<keyword evidence="2" id="KW-1133">Transmembrane helix</keyword>
<dbReference type="STRING" id="467200.SSRG_02994"/>
<feature type="transmembrane region" description="Helical" evidence="2">
    <location>
        <begin position="39"/>
        <end position="58"/>
    </location>
</feature>
<gene>
    <name evidence="3" type="ORF">SSRG_02994</name>
</gene>
<feature type="compositionally biased region" description="Low complexity" evidence="1">
    <location>
        <begin position="211"/>
        <end position="227"/>
    </location>
</feature>
<dbReference type="Proteomes" id="UP000002968">
    <property type="component" value="Unassembled WGS sequence"/>
</dbReference>
<protein>
    <submittedName>
        <fullName evidence="3">ABC transporter membrane-spanning protein</fullName>
    </submittedName>
</protein>
<dbReference type="AlphaFoldDB" id="D9XJU4"/>
<proteinExistence type="predicted"/>
<feature type="region of interest" description="Disordered" evidence="1">
    <location>
        <begin position="195"/>
        <end position="227"/>
    </location>
</feature>
<keyword evidence="2" id="KW-0812">Transmembrane</keyword>
<organism evidence="3 4">
    <name type="scientific">Streptomyces griseoflavus Tu4000</name>
    <dbReference type="NCBI Taxonomy" id="467200"/>
    <lineage>
        <taxon>Bacteria</taxon>
        <taxon>Bacillati</taxon>
        <taxon>Actinomycetota</taxon>
        <taxon>Actinomycetes</taxon>
        <taxon>Kitasatosporales</taxon>
        <taxon>Streptomycetaceae</taxon>
        <taxon>Streptomyces</taxon>
    </lineage>
</organism>
<dbReference type="EMBL" id="GG657758">
    <property type="protein sequence ID" value="EFL40190.1"/>
    <property type="molecule type" value="Genomic_DNA"/>
</dbReference>
<keyword evidence="2" id="KW-0472">Membrane</keyword>
<evidence type="ECO:0000256" key="1">
    <source>
        <dbReference type="SAM" id="MobiDB-lite"/>
    </source>
</evidence>
<keyword evidence="4" id="KW-1185">Reference proteome</keyword>
<dbReference type="HOGENOM" id="CLU_1219147_0_0_11"/>
<feature type="transmembrane region" description="Helical" evidence="2">
    <location>
        <begin position="138"/>
        <end position="162"/>
    </location>
</feature>
<evidence type="ECO:0000256" key="2">
    <source>
        <dbReference type="SAM" id="Phobius"/>
    </source>
</evidence>
<evidence type="ECO:0000313" key="4">
    <source>
        <dbReference type="Proteomes" id="UP000002968"/>
    </source>
</evidence>
<feature type="transmembrane region" description="Helical" evidence="2">
    <location>
        <begin position="88"/>
        <end position="109"/>
    </location>
</feature>